<dbReference type="PANTHER" id="PTHR42916">
    <property type="entry name" value="2-SUCCINYL-5-ENOLPYRUVYL-6-HYDROXY-3-CYCLOHEXENE-1-CARBOXYLATE SYNTHASE"/>
    <property type="match status" value="1"/>
</dbReference>
<comment type="function">
    <text evidence="3">Catalyzes a proton abstraction reaction that results in 2,5-elimination of pyruvate from 2-succinyl-5-enolpyruvyl-6-hydroxy-3-cyclohexene-1-carboxylate (SEPHCHC) and the formation of 2-succinyl-6-hydroxy-2,4-cyclohexadiene-1-carboxylate (SHCHC).</text>
</comment>
<keyword evidence="1 3" id="KW-0474">Menaquinone biosynthesis</keyword>
<keyword evidence="6" id="KW-1185">Reference proteome</keyword>
<organism evidence="5 6">
    <name type="scientific">Shewanella yunxiaonensis</name>
    <dbReference type="NCBI Taxonomy" id="2829809"/>
    <lineage>
        <taxon>Bacteria</taxon>
        <taxon>Pseudomonadati</taxon>
        <taxon>Pseudomonadota</taxon>
        <taxon>Gammaproteobacteria</taxon>
        <taxon>Alteromonadales</taxon>
        <taxon>Shewanellaceae</taxon>
        <taxon>Shewanella</taxon>
    </lineage>
</organism>
<comment type="pathway">
    <text evidence="3">Quinol/quinone metabolism; 1,4-dihydroxy-2-naphthoate biosynthesis; 1,4-dihydroxy-2-naphthoate from chorismate: step 3/7.</text>
</comment>
<dbReference type="Gene3D" id="3.40.50.1820">
    <property type="entry name" value="alpha/beta hydrolase"/>
    <property type="match status" value="1"/>
</dbReference>
<dbReference type="InterPro" id="IPR022485">
    <property type="entry name" value="SHCHC_synthase_MenH"/>
</dbReference>
<dbReference type="NCBIfam" id="TIGR03695">
    <property type="entry name" value="menH_SHCHC"/>
    <property type="match status" value="1"/>
</dbReference>
<accession>A0ABX7YUH4</accession>
<dbReference type="InterPro" id="IPR000073">
    <property type="entry name" value="AB_hydrolase_1"/>
</dbReference>
<dbReference type="HAMAP" id="MF_01660">
    <property type="entry name" value="MenH"/>
    <property type="match status" value="1"/>
</dbReference>
<dbReference type="RefSeq" id="WP_212594797.1">
    <property type="nucleotide sequence ID" value="NZ_CP073587.1"/>
</dbReference>
<reference evidence="5 6" key="1">
    <citation type="submission" date="2021-04" db="EMBL/GenBank/DDBJ databases">
        <title>Novel species identification of genus Shewanella.</title>
        <authorList>
            <person name="Liu G."/>
        </authorList>
    </citation>
    <scope>NUCLEOTIDE SEQUENCE [LARGE SCALE GENOMIC DNA]</scope>
    <source>
        <strain evidence="5 6">FJAT-54481</strain>
    </source>
</reference>
<evidence type="ECO:0000259" key="4">
    <source>
        <dbReference type="Pfam" id="PF00561"/>
    </source>
</evidence>
<keyword evidence="2 3" id="KW-0456">Lyase</keyword>
<comment type="similarity">
    <text evidence="3">Belongs to the AB hydrolase superfamily. MenH family.</text>
</comment>
<comment type="subunit">
    <text evidence="3">Monomer.</text>
</comment>
<sequence>MLAYQSSGARHLPCLVLLHGFLGTGDDWAPLLPRLSQHFYCVAIDLPGHGGSAEQLLPEPGFNETVSLLLQTLDHLEINRFHLLGYSLGGRIALHVAQAAPQRLLSLHLESCHPGLLTTAEKQQRAYNDAQWASRLAQLPIQQFLALWYQQPVFAELSDAAREALIQRRSRHAANGLLSMYRATSLAWQQDLHRVPAMLTCPVHYYYGQQDHKFAVLANNWHSKVAMNCHAIMAAGHNSHQANPQLFLAALLTALGISAEVKP</sequence>
<proteinExistence type="inferred from homology"/>
<comment type="catalytic activity">
    <reaction evidence="3">
        <text>5-enolpyruvoyl-6-hydroxy-2-succinyl-cyclohex-3-ene-1-carboxylate = (1R,6R)-6-hydroxy-2-succinyl-cyclohexa-2,4-diene-1-carboxylate + pyruvate</text>
        <dbReference type="Rhea" id="RHEA:25597"/>
        <dbReference type="ChEBI" id="CHEBI:15361"/>
        <dbReference type="ChEBI" id="CHEBI:58689"/>
        <dbReference type="ChEBI" id="CHEBI:58818"/>
        <dbReference type="EC" id="4.2.99.20"/>
    </reaction>
</comment>
<dbReference type="Pfam" id="PF00561">
    <property type="entry name" value="Abhydrolase_1"/>
    <property type="match status" value="1"/>
</dbReference>
<dbReference type="GO" id="GO:0070205">
    <property type="term" value="F:2-succinyl-6-hydroxy-2,4-cyclohexadiene-1-carboxylate synthase activity"/>
    <property type="evidence" value="ECO:0007669"/>
    <property type="project" value="UniProtKB-EC"/>
</dbReference>
<dbReference type="Proteomes" id="UP000679575">
    <property type="component" value="Chromosome"/>
</dbReference>
<evidence type="ECO:0000256" key="2">
    <source>
        <dbReference type="ARBA" id="ARBA00023239"/>
    </source>
</evidence>
<dbReference type="PANTHER" id="PTHR42916:SF1">
    <property type="entry name" value="PROTEIN PHYLLO, CHLOROPLASTIC"/>
    <property type="match status" value="1"/>
</dbReference>
<feature type="domain" description="AB hydrolase-1" evidence="4">
    <location>
        <begin position="14"/>
        <end position="240"/>
    </location>
</feature>
<dbReference type="SUPFAM" id="SSF53474">
    <property type="entry name" value="alpha/beta-Hydrolases"/>
    <property type="match status" value="1"/>
</dbReference>
<gene>
    <name evidence="3 5" type="primary">menH</name>
    <name evidence="5" type="ORF">KDN34_16590</name>
</gene>
<dbReference type="InterPro" id="IPR029058">
    <property type="entry name" value="AB_hydrolase_fold"/>
</dbReference>
<protein>
    <recommendedName>
        <fullName evidence="3">Putative 2-succinyl-6-hydroxy-2,4-cyclohexadiene-1-carboxylate synthase</fullName>
        <shortName evidence="3">SHCHC synthase</shortName>
        <ecNumber evidence="3">4.2.99.20</ecNumber>
    </recommendedName>
</protein>
<comment type="pathway">
    <text evidence="3">Quinol/quinone metabolism; menaquinone biosynthesis.</text>
</comment>
<evidence type="ECO:0000256" key="3">
    <source>
        <dbReference type="HAMAP-Rule" id="MF_01660"/>
    </source>
</evidence>
<dbReference type="EC" id="4.2.99.20" evidence="3"/>
<evidence type="ECO:0000313" key="5">
    <source>
        <dbReference type="EMBL" id="QUN05771.1"/>
    </source>
</evidence>
<evidence type="ECO:0000313" key="6">
    <source>
        <dbReference type="Proteomes" id="UP000679575"/>
    </source>
</evidence>
<dbReference type="EMBL" id="CP073587">
    <property type="protein sequence ID" value="QUN05771.1"/>
    <property type="molecule type" value="Genomic_DNA"/>
</dbReference>
<name>A0ABX7YUH4_9GAMM</name>
<evidence type="ECO:0000256" key="1">
    <source>
        <dbReference type="ARBA" id="ARBA00022428"/>
    </source>
</evidence>